<sequence length="436" mass="49945">MMKMGQNTSQKSTFHSGKAMFKETIKNHLSWSTFCVGGYIALVYVTGITRYKNLFFALIALTALYFLIKNPKECVAALKNNIVLALGLLILTYLYSIVISPDPRLSFNELKTPFFRDVVLSSVLITLALSHTDKLKIQKMIIGSFLLGLLFITLKEMYLFYQDYQNNIMPFTTYNHRNISDGIVFFFPALVALWYFQNQKNYVRFALTALLIVSVFFVLLGTLSRGAWLAVFVMFFMMIVINKNWKTLIISIVIIGSAIFIIKSDYFMKGSVLTYKLEQTDSSHRYSNGTQGSALTLILDNPIKGHGAGNKIYDQIYNDNVQNYPDWTFKTSIGPHNIFLTVWFAAGIFGLIAFLFLIFSYLKQSIQEWITTNNGNNQAALILFISFIGYFIVRGNFESIHLNILGIYIGLLAALCQQRWRERKQKTENRKQKTEN</sequence>
<keyword evidence="2 5" id="KW-0812">Transmembrane</keyword>
<evidence type="ECO:0000256" key="2">
    <source>
        <dbReference type="ARBA" id="ARBA00022692"/>
    </source>
</evidence>
<feature type="transmembrane region" description="Helical" evidence="5">
    <location>
        <begin position="28"/>
        <end position="45"/>
    </location>
</feature>
<feature type="transmembrane region" description="Helical" evidence="5">
    <location>
        <begin position="51"/>
        <end position="68"/>
    </location>
</feature>
<evidence type="ECO:0000256" key="1">
    <source>
        <dbReference type="ARBA" id="ARBA00004141"/>
    </source>
</evidence>
<dbReference type="OrthoDB" id="6561746at2"/>
<feature type="transmembrane region" description="Helical" evidence="5">
    <location>
        <begin position="141"/>
        <end position="159"/>
    </location>
</feature>
<feature type="transmembrane region" description="Helical" evidence="5">
    <location>
        <begin position="374"/>
        <end position="393"/>
    </location>
</feature>
<keyword evidence="8" id="KW-1185">Reference proteome</keyword>
<gene>
    <name evidence="7" type="ORF">SAMN05421784_14315</name>
</gene>
<dbReference type="GO" id="GO:0016020">
    <property type="term" value="C:membrane"/>
    <property type="evidence" value="ECO:0007669"/>
    <property type="project" value="UniProtKB-SubCell"/>
</dbReference>
<evidence type="ECO:0000256" key="3">
    <source>
        <dbReference type="ARBA" id="ARBA00022989"/>
    </source>
</evidence>
<feature type="transmembrane region" description="Helical" evidence="5">
    <location>
        <begin position="80"/>
        <end position="101"/>
    </location>
</feature>
<dbReference type="NCBIfam" id="NF012031">
    <property type="entry name" value="PRK15487.1"/>
    <property type="match status" value="1"/>
</dbReference>
<dbReference type="PANTHER" id="PTHR37422:SF17">
    <property type="entry name" value="O-ANTIGEN LIGASE"/>
    <property type="match status" value="1"/>
</dbReference>
<evidence type="ECO:0000313" key="8">
    <source>
        <dbReference type="Proteomes" id="UP000242496"/>
    </source>
</evidence>
<proteinExistence type="predicted"/>
<feature type="transmembrane region" description="Helical" evidence="5">
    <location>
        <begin position="226"/>
        <end position="241"/>
    </location>
</feature>
<dbReference type="Pfam" id="PF04932">
    <property type="entry name" value="Wzy_C"/>
    <property type="match status" value="1"/>
</dbReference>
<name>A0A1I7K099_9GAMM</name>
<dbReference type="EMBL" id="FPBJ01000043">
    <property type="protein sequence ID" value="SFU90809.1"/>
    <property type="molecule type" value="Genomic_DNA"/>
</dbReference>
<dbReference type="GO" id="GO:0016874">
    <property type="term" value="F:ligase activity"/>
    <property type="evidence" value="ECO:0007669"/>
    <property type="project" value="UniProtKB-KW"/>
</dbReference>
<dbReference type="RefSeq" id="WP_092553621.1">
    <property type="nucleotide sequence ID" value="NZ_CAWRBG010000073.1"/>
</dbReference>
<evidence type="ECO:0000256" key="4">
    <source>
        <dbReference type="ARBA" id="ARBA00023136"/>
    </source>
</evidence>
<keyword evidence="4 5" id="KW-0472">Membrane</keyword>
<feature type="transmembrane region" description="Helical" evidence="5">
    <location>
        <begin position="399"/>
        <end position="416"/>
    </location>
</feature>
<dbReference type="InterPro" id="IPR007016">
    <property type="entry name" value="O-antigen_ligase-rel_domated"/>
</dbReference>
<feature type="transmembrane region" description="Helical" evidence="5">
    <location>
        <begin position="179"/>
        <end position="196"/>
    </location>
</feature>
<feature type="transmembrane region" description="Helical" evidence="5">
    <location>
        <begin position="248"/>
        <end position="268"/>
    </location>
</feature>
<accession>A0A1I7K099</accession>
<keyword evidence="3 5" id="KW-1133">Transmembrane helix</keyword>
<feature type="transmembrane region" description="Helical" evidence="5">
    <location>
        <begin position="338"/>
        <end position="362"/>
    </location>
</feature>
<dbReference type="InterPro" id="IPR051533">
    <property type="entry name" value="WaaL-like"/>
</dbReference>
<dbReference type="AlphaFoldDB" id="A0A1I7K099"/>
<evidence type="ECO:0000259" key="6">
    <source>
        <dbReference type="Pfam" id="PF04932"/>
    </source>
</evidence>
<feature type="domain" description="O-antigen ligase-related" evidence="6">
    <location>
        <begin position="211"/>
        <end position="355"/>
    </location>
</feature>
<reference evidence="8" key="1">
    <citation type="submission" date="2016-10" db="EMBL/GenBank/DDBJ databases">
        <authorList>
            <person name="Varghese N."/>
            <person name="Submissions S."/>
        </authorList>
    </citation>
    <scope>NUCLEOTIDE SEQUENCE [LARGE SCALE GENOMIC DNA]</scope>
    <source>
        <strain evidence="8">DSM 18168</strain>
    </source>
</reference>
<evidence type="ECO:0000256" key="5">
    <source>
        <dbReference type="SAM" id="Phobius"/>
    </source>
</evidence>
<dbReference type="PANTHER" id="PTHR37422">
    <property type="entry name" value="TEICHURONIC ACID BIOSYNTHESIS PROTEIN TUAE"/>
    <property type="match status" value="1"/>
</dbReference>
<feature type="transmembrane region" description="Helical" evidence="5">
    <location>
        <begin position="203"/>
        <end position="220"/>
    </location>
</feature>
<dbReference type="Proteomes" id="UP000242496">
    <property type="component" value="Unassembled WGS sequence"/>
</dbReference>
<organism evidence="7 8">
    <name type="scientific">Xenorhabdus koppenhoeferi</name>
    <dbReference type="NCBI Taxonomy" id="351659"/>
    <lineage>
        <taxon>Bacteria</taxon>
        <taxon>Pseudomonadati</taxon>
        <taxon>Pseudomonadota</taxon>
        <taxon>Gammaproteobacteria</taxon>
        <taxon>Enterobacterales</taxon>
        <taxon>Morganellaceae</taxon>
        <taxon>Xenorhabdus</taxon>
    </lineage>
</organism>
<keyword evidence="7" id="KW-0436">Ligase</keyword>
<dbReference type="STRING" id="351659.SAMN05421784_14315"/>
<protein>
    <submittedName>
        <fullName evidence="7">O-antigen ligase</fullName>
    </submittedName>
</protein>
<comment type="subcellular location">
    <subcellularLocation>
        <location evidence="1">Membrane</location>
        <topology evidence="1">Multi-pass membrane protein</topology>
    </subcellularLocation>
</comment>
<evidence type="ECO:0000313" key="7">
    <source>
        <dbReference type="EMBL" id="SFU90809.1"/>
    </source>
</evidence>
<feature type="transmembrane region" description="Helical" evidence="5">
    <location>
        <begin position="113"/>
        <end position="129"/>
    </location>
</feature>